<dbReference type="PANTHER" id="PTHR24394:SF48">
    <property type="entry name" value="ZINC FINGER PROTEIN 771"/>
    <property type="match status" value="1"/>
</dbReference>
<dbReference type="GO" id="GO:0000981">
    <property type="term" value="F:DNA-binding transcription factor activity, RNA polymerase II-specific"/>
    <property type="evidence" value="ECO:0007669"/>
    <property type="project" value="TreeGrafter"/>
</dbReference>
<name>A0A8S1FBH1_9PELO</name>
<dbReference type="OrthoDB" id="9978265at2759"/>
<reference evidence="15 16" key="1">
    <citation type="submission" date="2020-04" db="EMBL/GenBank/DDBJ databases">
        <authorList>
            <person name="Laetsch R D."/>
            <person name="Stevens L."/>
            <person name="Kumar S."/>
            <person name="Blaxter L. M."/>
        </authorList>
    </citation>
    <scope>NUCLEOTIDE SEQUENCE [LARGE SCALE GENOMIC DNA]</scope>
</reference>
<evidence type="ECO:0000256" key="3">
    <source>
        <dbReference type="ARBA" id="ARBA00022723"/>
    </source>
</evidence>
<sequence>MALLANENASLNPMSFSDQHGSIVFERLRYQRDTGRFCDVALFVKERQFAAHRNILASCSPYFDSIFKYSKITKEQVTVNSEHPVIFESLLNYMYSGSIIIDKSNVAELLRLSNNFLIFKLKLYCTEYLDRYLDAGNCLAIINLATRYNVPSLLKTASDYFDVNVNRCLLEALDIGTYNYPQLIKLIQDPKYVDVITADTYLKLIVRWVGEEQSTRELSFRHLVERVNFRELSQETLDFLLDYSPLLAKSPPSRYLILHLMNENDMLGEKYAAQFSTLRQSVELPILYDPMIFLTEEGSSDEMEDEEMECPVEGQPTTAQIIEQDSDGNPILKLKIHQPALVKRFKKPRFLLKRNGRPRDVIQENEMIPMVDDDEIDGVYATSALEGAHTYGPVDLLDPDDVSDGEDIQVDNGGFVCVYCGFVTENETLLEKHRARAHNRNTFYLCHLCEFETNWSKEFYQHCQEHWTELPYQCESCSYSSPSSIQDYLVHRLTHTKNRYFKCGECAWKGRTRSQLFAHERMHSVLDNRPLHCEECGRGFHVHTALDQHIATHNDHRSLICEDCGFATKTANSLAMHRRQHTGDVFFCHITGCEYSTNKKTQLAAHLRTHMAVRAHMCKICGRGFIEKSHLVRHERIHLEDKPFKCDTCEYASSRRDKLKEHILKHHNGQTTSKAQRRRYKRQRMLAQATSIVESNASRILPNDSQFRPIPIDESVSRWTQSNDFGAYSPSGPNEFEDTNATRFSPPTRSFSVTNPPIQHAPLSPGCMSMMNVPLREAEPSMSGALITPTPRSPHNHSADYFVSANNGPDSQQRPLSLPNYGQLDAQQQQQQQSIPPPNDQWW</sequence>
<keyword evidence="8" id="KW-0238">DNA-binding</keyword>
<evidence type="ECO:0000256" key="4">
    <source>
        <dbReference type="ARBA" id="ARBA00022737"/>
    </source>
</evidence>
<dbReference type="Gene3D" id="3.30.160.60">
    <property type="entry name" value="Classic Zinc Finger"/>
    <property type="match status" value="6"/>
</dbReference>
<dbReference type="GO" id="GO:0003690">
    <property type="term" value="F:double-stranded DNA binding"/>
    <property type="evidence" value="ECO:0007669"/>
    <property type="project" value="UniProtKB-ARBA"/>
</dbReference>
<evidence type="ECO:0000313" key="16">
    <source>
        <dbReference type="Proteomes" id="UP000494206"/>
    </source>
</evidence>
<keyword evidence="7" id="KW-0805">Transcription regulation</keyword>
<dbReference type="FunFam" id="3.30.160.60:FF:002780">
    <property type="entry name" value="Protein CBR-EOR-1"/>
    <property type="match status" value="1"/>
</dbReference>
<dbReference type="SMART" id="SM00355">
    <property type="entry name" value="ZnF_C2H2"/>
    <property type="match status" value="9"/>
</dbReference>
<keyword evidence="5 11" id="KW-0863">Zinc-finger</keyword>
<evidence type="ECO:0000256" key="9">
    <source>
        <dbReference type="ARBA" id="ARBA00023163"/>
    </source>
</evidence>
<accession>A0A8S1FBH1</accession>
<feature type="region of interest" description="Disordered" evidence="12">
    <location>
        <begin position="781"/>
        <end position="843"/>
    </location>
</feature>
<feature type="domain" description="C2H2-type" evidence="14">
    <location>
        <begin position="531"/>
        <end position="558"/>
    </location>
</feature>
<comment type="similarity">
    <text evidence="2">Belongs to the krueppel C2H2-type zinc-finger protein family.</text>
</comment>
<dbReference type="InterPro" id="IPR036236">
    <property type="entry name" value="Znf_C2H2_sf"/>
</dbReference>
<evidence type="ECO:0000259" key="14">
    <source>
        <dbReference type="PROSITE" id="PS50157"/>
    </source>
</evidence>
<evidence type="ECO:0000256" key="6">
    <source>
        <dbReference type="ARBA" id="ARBA00022833"/>
    </source>
</evidence>
<evidence type="ECO:0000259" key="13">
    <source>
        <dbReference type="PROSITE" id="PS50097"/>
    </source>
</evidence>
<dbReference type="PROSITE" id="PS50157">
    <property type="entry name" value="ZINC_FINGER_C2H2_2"/>
    <property type="match status" value="6"/>
</dbReference>
<keyword evidence="9" id="KW-0804">Transcription</keyword>
<dbReference type="Proteomes" id="UP000494206">
    <property type="component" value="Unassembled WGS sequence"/>
</dbReference>
<evidence type="ECO:0000256" key="10">
    <source>
        <dbReference type="ARBA" id="ARBA00023242"/>
    </source>
</evidence>
<dbReference type="GO" id="GO:0005634">
    <property type="term" value="C:nucleus"/>
    <property type="evidence" value="ECO:0007669"/>
    <property type="project" value="UniProtKB-SubCell"/>
</dbReference>
<dbReference type="Pfam" id="PF00096">
    <property type="entry name" value="zf-C2H2"/>
    <property type="match status" value="1"/>
</dbReference>
<dbReference type="FunFam" id="3.30.160.60:FF:001370">
    <property type="entry name" value="Zinc finger protein"/>
    <property type="match status" value="1"/>
</dbReference>
<dbReference type="FunFam" id="3.30.160.60:FF:002606">
    <property type="entry name" value="Zinc finger protein, putative"/>
    <property type="match status" value="1"/>
</dbReference>
<feature type="domain" description="C2H2-type" evidence="14">
    <location>
        <begin position="501"/>
        <end position="524"/>
    </location>
</feature>
<evidence type="ECO:0000313" key="15">
    <source>
        <dbReference type="EMBL" id="CAB3409950.1"/>
    </source>
</evidence>
<dbReference type="SMART" id="SM00225">
    <property type="entry name" value="BTB"/>
    <property type="match status" value="1"/>
</dbReference>
<dbReference type="AlphaFoldDB" id="A0A8S1FBH1"/>
<evidence type="ECO:0000256" key="12">
    <source>
        <dbReference type="SAM" id="MobiDB-lite"/>
    </source>
</evidence>
<proteinExistence type="inferred from homology"/>
<keyword evidence="6" id="KW-0862">Zinc</keyword>
<gene>
    <name evidence="15" type="ORF">CBOVIS_LOCUS11536</name>
</gene>
<dbReference type="Pfam" id="PF07707">
    <property type="entry name" value="BACK"/>
    <property type="match status" value="1"/>
</dbReference>
<evidence type="ECO:0000256" key="11">
    <source>
        <dbReference type="PROSITE-ProRule" id="PRU00042"/>
    </source>
</evidence>
<organism evidence="15 16">
    <name type="scientific">Caenorhabditis bovis</name>
    <dbReference type="NCBI Taxonomy" id="2654633"/>
    <lineage>
        <taxon>Eukaryota</taxon>
        <taxon>Metazoa</taxon>
        <taxon>Ecdysozoa</taxon>
        <taxon>Nematoda</taxon>
        <taxon>Chromadorea</taxon>
        <taxon>Rhabditida</taxon>
        <taxon>Rhabditina</taxon>
        <taxon>Rhabditomorpha</taxon>
        <taxon>Rhabditoidea</taxon>
        <taxon>Rhabditidae</taxon>
        <taxon>Peloderinae</taxon>
        <taxon>Caenorhabditis</taxon>
    </lineage>
</organism>
<keyword evidence="16" id="KW-1185">Reference proteome</keyword>
<dbReference type="InterPro" id="IPR000210">
    <property type="entry name" value="BTB/POZ_dom"/>
</dbReference>
<dbReference type="PANTHER" id="PTHR24394">
    <property type="entry name" value="ZINC FINGER PROTEIN"/>
    <property type="match status" value="1"/>
</dbReference>
<feature type="domain" description="C2H2-type" evidence="14">
    <location>
        <begin position="616"/>
        <end position="643"/>
    </location>
</feature>
<evidence type="ECO:0000256" key="1">
    <source>
        <dbReference type="ARBA" id="ARBA00004123"/>
    </source>
</evidence>
<feature type="domain" description="C2H2-type" evidence="14">
    <location>
        <begin position="559"/>
        <end position="586"/>
    </location>
</feature>
<dbReference type="Gene3D" id="1.25.40.420">
    <property type="match status" value="1"/>
</dbReference>
<evidence type="ECO:0000256" key="2">
    <source>
        <dbReference type="ARBA" id="ARBA00006991"/>
    </source>
</evidence>
<feature type="domain" description="BTB" evidence="13">
    <location>
        <begin position="38"/>
        <end position="103"/>
    </location>
</feature>
<dbReference type="PROSITE" id="PS50097">
    <property type="entry name" value="BTB"/>
    <property type="match status" value="1"/>
</dbReference>
<dbReference type="InterPro" id="IPR011333">
    <property type="entry name" value="SKP1/BTB/POZ_sf"/>
</dbReference>
<comment type="caution">
    <text evidence="15">The sequence shown here is derived from an EMBL/GenBank/DDBJ whole genome shotgun (WGS) entry which is preliminary data.</text>
</comment>
<keyword evidence="3" id="KW-0479">Metal-binding</keyword>
<dbReference type="InterPro" id="IPR011705">
    <property type="entry name" value="BACK"/>
</dbReference>
<feature type="domain" description="C2H2-type" evidence="14">
    <location>
        <begin position="586"/>
        <end position="615"/>
    </location>
</feature>
<evidence type="ECO:0000256" key="5">
    <source>
        <dbReference type="ARBA" id="ARBA00022771"/>
    </source>
</evidence>
<protein>
    <submittedName>
        <fullName evidence="15">Uncharacterized protein</fullName>
    </submittedName>
</protein>
<feature type="compositionally biased region" description="Polar residues" evidence="12">
    <location>
        <begin position="804"/>
        <end position="815"/>
    </location>
</feature>
<comment type="subcellular location">
    <subcellularLocation>
        <location evidence="1">Nucleus</location>
    </subcellularLocation>
</comment>
<keyword evidence="10" id="KW-0539">Nucleus</keyword>
<dbReference type="SUPFAM" id="SSF54695">
    <property type="entry name" value="POZ domain"/>
    <property type="match status" value="1"/>
</dbReference>
<dbReference type="Gene3D" id="3.30.710.10">
    <property type="entry name" value="Potassium Channel Kv1.1, Chain A"/>
    <property type="match status" value="1"/>
</dbReference>
<dbReference type="PROSITE" id="PS00028">
    <property type="entry name" value="ZINC_FINGER_C2H2_1"/>
    <property type="match status" value="2"/>
</dbReference>
<dbReference type="GO" id="GO:0008270">
    <property type="term" value="F:zinc ion binding"/>
    <property type="evidence" value="ECO:0007669"/>
    <property type="project" value="UniProtKB-KW"/>
</dbReference>
<evidence type="ECO:0000256" key="8">
    <source>
        <dbReference type="ARBA" id="ARBA00023125"/>
    </source>
</evidence>
<keyword evidence="4" id="KW-0677">Repeat</keyword>
<dbReference type="FunFam" id="1.25.40.420:FF:000035">
    <property type="entry name" value="CBN-EOR-1 protein"/>
    <property type="match status" value="1"/>
</dbReference>
<dbReference type="Pfam" id="PF00651">
    <property type="entry name" value="BTB"/>
    <property type="match status" value="1"/>
</dbReference>
<feature type="domain" description="C2H2-type" evidence="14">
    <location>
        <begin position="644"/>
        <end position="672"/>
    </location>
</feature>
<dbReference type="EMBL" id="CADEPM010000009">
    <property type="protein sequence ID" value="CAB3409950.1"/>
    <property type="molecule type" value="Genomic_DNA"/>
</dbReference>
<dbReference type="SUPFAM" id="SSF57667">
    <property type="entry name" value="beta-beta-alpha zinc fingers"/>
    <property type="match status" value="3"/>
</dbReference>
<dbReference type="InterPro" id="IPR013087">
    <property type="entry name" value="Znf_C2H2_type"/>
</dbReference>
<evidence type="ECO:0000256" key="7">
    <source>
        <dbReference type="ARBA" id="ARBA00023015"/>
    </source>
</evidence>